<accession>A0AA39QRS0</accession>
<dbReference type="AlphaFoldDB" id="A0AA39QRS0"/>
<feature type="compositionally biased region" description="Basic and acidic residues" evidence="1">
    <location>
        <begin position="173"/>
        <end position="199"/>
    </location>
</feature>
<organism evidence="3 4">
    <name type="scientific">Cladonia borealis</name>
    <dbReference type="NCBI Taxonomy" id="184061"/>
    <lineage>
        <taxon>Eukaryota</taxon>
        <taxon>Fungi</taxon>
        <taxon>Dikarya</taxon>
        <taxon>Ascomycota</taxon>
        <taxon>Pezizomycotina</taxon>
        <taxon>Lecanoromycetes</taxon>
        <taxon>OSLEUM clade</taxon>
        <taxon>Lecanoromycetidae</taxon>
        <taxon>Lecanorales</taxon>
        <taxon>Lecanorineae</taxon>
        <taxon>Cladoniaceae</taxon>
        <taxon>Cladonia</taxon>
    </lineage>
</organism>
<evidence type="ECO:0000256" key="2">
    <source>
        <dbReference type="SAM" id="SignalP"/>
    </source>
</evidence>
<evidence type="ECO:0000256" key="1">
    <source>
        <dbReference type="SAM" id="MobiDB-lite"/>
    </source>
</evidence>
<proteinExistence type="predicted"/>
<feature type="region of interest" description="Disordered" evidence="1">
    <location>
        <begin position="173"/>
        <end position="208"/>
    </location>
</feature>
<dbReference type="Proteomes" id="UP001166286">
    <property type="component" value="Unassembled WGS sequence"/>
</dbReference>
<name>A0AA39QRS0_9LECA</name>
<evidence type="ECO:0000313" key="4">
    <source>
        <dbReference type="Proteomes" id="UP001166286"/>
    </source>
</evidence>
<feature type="chain" id="PRO_5041233968" evidence="2">
    <location>
        <begin position="22"/>
        <end position="250"/>
    </location>
</feature>
<evidence type="ECO:0000313" key="3">
    <source>
        <dbReference type="EMBL" id="KAK0507963.1"/>
    </source>
</evidence>
<comment type="caution">
    <text evidence="3">The sequence shown here is derived from an EMBL/GenBank/DDBJ whole genome shotgun (WGS) entry which is preliminary data.</text>
</comment>
<sequence length="250" mass="27983">MCITDLLLLFLIITLSKSSSASLLSTSSDNQDESQHTLKRIAGMPLPSIEAPSNPWIGRCPQLFQWQCYYLPDIGVYCACTFEPIQNFKSAYKSNMISPSYTDITAQLLAQAQNTTTLEVLVEVQPGNAETLVSSFALRCEKGRQHIACRPGGCGFVCGCHDNWSTAAGMHDHKEEELGKGNEETREEVPEDNCNRDSNMEPQQSSKHSDFKFQKYRFPHCKEGTNLMCCVEDLRSVCFCAGNEQHCEIF</sequence>
<dbReference type="EMBL" id="JAFEKC020000022">
    <property type="protein sequence ID" value="KAK0507963.1"/>
    <property type="molecule type" value="Genomic_DNA"/>
</dbReference>
<feature type="signal peptide" evidence="2">
    <location>
        <begin position="1"/>
        <end position="21"/>
    </location>
</feature>
<reference evidence="3" key="1">
    <citation type="submission" date="2023-03" db="EMBL/GenBank/DDBJ databases">
        <title>Complete genome of Cladonia borealis.</title>
        <authorList>
            <person name="Park H."/>
        </authorList>
    </citation>
    <scope>NUCLEOTIDE SEQUENCE</scope>
    <source>
        <strain evidence="3">ANT050790</strain>
    </source>
</reference>
<keyword evidence="4" id="KW-1185">Reference proteome</keyword>
<protein>
    <submittedName>
        <fullName evidence="3">Uncharacterized protein</fullName>
    </submittedName>
</protein>
<keyword evidence="2" id="KW-0732">Signal</keyword>
<gene>
    <name evidence="3" type="ORF">JMJ35_009852</name>
</gene>